<dbReference type="PANTHER" id="PTHR44329">
    <property type="entry name" value="SERINE/THREONINE-PROTEIN KINASE TNNI3K-RELATED"/>
    <property type="match status" value="1"/>
</dbReference>
<keyword evidence="4" id="KW-1185">Reference proteome</keyword>
<feature type="region of interest" description="Disordered" evidence="1">
    <location>
        <begin position="1"/>
        <end position="58"/>
    </location>
</feature>
<feature type="region of interest" description="Disordered" evidence="1">
    <location>
        <begin position="190"/>
        <end position="257"/>
    </location>
</feature>
<dbReference type="InterPro" id="IPR001245">
    <property type="entry name" value="Ser-Thr/Tyr_kinase_cat_dom"/>
</dbReference>
<proteinExistence type="predicted"/>
<dbReference type="Proteomes" id="UP001595797">
    <property type="component" value="Unassembled WGS sequence"/>
</dbReference>
<feature type="compositionally biased region" description="Basic and acidic residues" evidence="1">
    <location>
        <begin position="22"/>
        <end position="36"/>
    </location>
</feature>
<feature type="region of interest" description="Disordered" evidence="1">
    <location>
        <begin position="386"/>
        <end position="405"/>
    </location>
</feature>
<feature type="region of interest" description="Disordered" evidence="1">
    <location>
        <begin position="411"/>
        <end position="441"/>
    </location>
</feature>
<dbReference type="SUPFAM" id="SSF56112">
    <property type="entry name" value="Protein kinase-like (PK-like)"/>
    <property type="match status" value="1"/>
</dbReference>
<dbReference type="PANTHER" id="PTHR44329:SF289">
    <property type="entry name" value="SERINE_THREONINE-PROTEIN KINASE VIK"/>
    <property type="match status" value="1"/>
</dbReference>
<feature type="compositionally biased region" description="Pro residues" evidence="1">
    <location>
        <begin position="387"/>
        <end position="398"/>
    </location>
</feature>
<dbReference type="RefSeq" id="WP_277550302.1">
    <property type="nucleotide sequence ID" value="NZ_JARAMH010000003.1"/>
</dbReference>
<dbReference type="SMART" id="SM00220">
    <property type="entry name" value="S_TKc"/>
    <property type="match status" value="1"/>
</dbReference>
<organism evidence="3 4">
    <name type="scientific">Kocuria oceani</name>
    <dbReference type="NCBI Taxonomy" id="988827"/>
    <lineage>
        <taxon>Bacteria</taxon>
        <taxon>Bacillati</taxon>
        <taxon>Actinomycetota</taxon>
        <taxon>Actinomycetes</taxon>
        <taxon>Micrococcales</taxon>
        <taxon>Micrococcaceae</taxon>
        <taxon>Kocuria</taxon>
    </lineage>
</organism>
<dbReference type="PROSITE" id="PS50011">
    <property type="entry name" value="PROTEIN_KINASE_DOM"/>
    <property type="match status" value="1"/>
</dbReference>
<keyword evidence="3" id="KW-0808">Transferase</keyword>
<dbReference type="EMBL" id="JBHSIW010000008">
    <property type="protein sequence ID" value="MFC4903547.1"/>
    <property type="molecule type" value="Genomic_DNA"/>
</dbReference>
<evidence type="ECO:0000313" key="4">
    <source>
        <dbReference type="Proteomes" id="UP001595797"/>
    </source>
</evidence>
<gene>
    <name evidence="3" type="ORF">ACFPCS_08205</name>
</gene>
<evidence type="ECO:0000313" key="3">
    <source>
        <dbReference type="EMBL" id="MFC4903547.1"/>
    </source>
</evidence>
<protein>
    <submittedName>
        <fullName evidence="3">Protein kinase</fullName>
    </submittedName>
</protein>
<feature type="compositionally biased region" description="Basic and acidic residues" evidence="1">
    <location>
        <begin position="565"/>
        <end position="575"/>
    </location>
</feature>
<feature type="compositionally biased region" description="Gly residues" evidence="1">
    <location>
        <begin position="211"/>
        <end position="227"/>
    </location>
</feature>
<dbReference type="InterPro" id="IPR011009">
    <property type="entry name" value="Kinase-like_dom_sf"/>
</dbReference>
<feature type="region of interest" description="Disordered" evidence="1">
    <location>
        <begin position="330"/>
        <end position="365"/>
    </location>
</feature>
<keyword evidence="3" id="KW-0418">Kinase</keyword>
<feature type="region of interest" description="Disordered" evidence="1">
    <location>
        <begin position="565"/>
        <end position="586"/>
    </location>
</feature>
<comment type="caution">
    <text evidence="3">The sequence shown here is derived from an EMBL/GenBank/DDBJ whole genome shotgun (WGS) entry which is preliminary data.</text>
</comment>
<dbReference type="InterPro" id="IPR000719">
    <property type="entry name" value="Prot_kinase_dom"/>
</dbReference>
<sequence length="586" mass="59646">MDDRNPASGGRHPGSRPVPASARDRLAAAVRDDARGPRPHPAAEPLPRLPPDDGLEPVRRLGDGSWLVRETRSGELFVLRLCAGAEGPERAASRRALLALAADLAGREDPHLVAVRGLLGPAAEPAGLVEEYLPGGSLAERLAERGPLAADEVAAVLRDAAAGLAVLHGLGRCHGELTARQILFRTARTGTVAQPEDGAGAGREVPDGPQPGTGRGSASGADGGPGRRAGSRPGSGADGGPAVAAVRPGPGHGSPPEDVRALGVVCWTGLTGRAPAADRHRAPLARLRPDVPHPLRRAVETALAENPSDRPTAAELAAGPEVLPVPAAPAAAWPRTRGGARGPAAIRSSRPPAHDTSAVPSSRRRTALPALAAALVLTAGTALLLPHPGPGAPDPPVAPSGAAGAPEAALLDPHHLDPAGPGPVATTSAAPVAGDRIEPGEPQEALRRLVARRGEALRTGDARLLDRVYVPGAEAAADDRATIARAAASGDRVFADLLLEAGRIRGAAPRSGPTAPGGVTLEAQVRVEGYRGDPGRDASVLPAGEGWVQTVVVVLVRGEEGWRLASVEPRRDRPAGTEAATRSPRR</sequence>
<accession>A0ABV9TKM6</accession>
<feature type="compositionally biased region" description="Pro residues" evidence="1">
    <location>
        <begin position="39"/>
        <end position="49"/>
    </location>
</feature>
<feature type="domain" description="Protein kinase" evidence="2">
    <location>
        <begin position="55"/>
        <end position="322"/>
    </location>
</feature>
<reference evidence="4" key="1">
    <citation type="journal article" date="2019" name="Int. J. Syst. Evol. Microbiol.">
        <title>The Global Catalogue of Microorganisms (GCM) 10K type strain sequencing project: providing services to taxonomists for standard genome sequencing and annotation.</title>
        <authorList>
            <consortium name="The Broad Institute Genomics Platform"/>
            <consortium name="The Broad Institute Genome Sequencing Center for Infectious Disease"/>
            <person name="Wu L."/>
            <person name="Ma J."/>
        </authorList>
    </citation>
    <scope>NUCLEOTIDE SEQUENCE [LARGE SCALE GENOMIC DNA]</scope>
    <source>
        <strain evidence="4">CGMCC 4.6946</strain>
    </source>
</reference>
<evidence type="ECO:0000256" key="1">
    <source>
        <dbReference type="SAM" id="MobiDB-lite"/>
    </source>
</evidence>
<dbReference type="Gene3D" id="1.10.510.10">
    <property type="entry name" value="Transferase(Phosphotransferase) domain 1"/>
    <property type="match status" value="2"/>
</dbReference>
<feature type="compositionally biased region" description="Low complexity" evidence="1">
    <location>
        <begin position="330"/>
        <end position="351"/>
    </location>
</feature>
<name>A0ABV9TKM6_9MICC</name>
<evidence type="ECO:0000259" key="2">
    <source>
        <dbReference type="PROSITE" id="PS50011"/>
    </source>
</evidence>
<dbReference type="GO" id="GO:0016301">
    <property type="term" value="F:kinase activity"/>
    <property type="evidence" value="ECO:0007669"/>
    <property type="project" value="UniProtKB-KW"/>
</dbReference>
<dbReference type="InterPro" id="IPR051681">
    <property type="entry name" value="Ser/Thr_Kinases-Pseudokinases"/>
</dbReference>
<dbReference type="Pfam" id="PF07714">
    <property type="entry name" value="PK_Tyr_Ser-Thr"/>
    <property type="match status" value="1"/>
</dbReference>